<sequence>MLKFEHLVQINDPQLPALEPLSREQLWRGLVMRARFPTEFVLGLESCVIESEREAGDDTVLTRKLDFGPFQVHDTVTLTPMDRVSVVAQATDLWPRSEATVHIEEPQPGALFLRFVYELALEDGSEDLAEPMQDLRKQAYVAADLDTVQRIRELTGGSGLLH</sequence>
<evidence type="ECO:0000313" key="1">
    <source>
        <dbReference type="EMBL" id="GAA4331341.1"/>
    </source>
</evidence>
<dbReference type="RefSeq" id="WP_345248865.1">
    <property type="nucleotide sequence ID" value="NZ_BAABFO010000008.1"/>
</dbReference>
<dbReference type="InterPro" id="IPR015075">
    <property type="entry name" value="AtaL"/>
</dbReference>
<dbReference type="EMBL" id="BAABFO010000008">
    <property type="protein sequence ID" value="GAA4331341.1"/>
    <property type="molecule type" value="Genomic_DNA"/>
</dbReference>
<comment type="caution">
    <text evidence="1">The sequence shown here is derived from an EMBL/GenBank/DDBJ whole genome shotgun (WGS) entry which is preliminary data.</text>
</comment>
<dbReference type="Proteomes" id="UP001501671">
    <property type="component" value="Unassembled WGS sequence"/>
</dbReference>
<organism evidence="1 2">
    <name type="scientific">Pigmentiphaga soli</name>
    <dbReference type="NCBI Taxonomy" id="1007095"/>
    <lineage>
        <taxon>Bacteria</taxon>
        <taxon>Pseudomonadati</taxon>
        <taxon>Pseudomonadota</taxon>
        <taxon>Betaproteobacteria</taxon>
        <taxon>Burkholderiales</taxon>
        <taxon>Alcaligenaceae</taxon>
        <taxon>Pigmentiphaga</taxon>
    </lineage>
</organism>
<proteinExistence type="predicted"/>
<dbReference type="CDD" id="cd08863">
    <property type="entry name" value="SRPBCC_DUF1857"/>
    <property type="match status" value="1"/>
</dbReference>
<accession>A0ABP8GXR6</accession>
<keyword evidence="2" id="KW-1185">Reference proteome</keyword>
<gene>
    <name evidence="1" type="ORF">GCM10023144_19840</name>
</gene>
<reference evidence="2" key="1">
    <citation type="journal article" date="2019" name="Int. J. Syst. Evol. Microbiol.">
        <title>The Global Catalogue of Microorganisms (GCM) 10K type strain sequencing project: providing services to taxonomists for standard genome sequencing and annotation.</title>
        <authorList>
            <consortium name="The Broad Institute Genomics Platform"/>
            <consortium name="The Broad Institute Genome Sequencing Center for Infectious Disease"/>
            <person name="Wu L."/>
            <person name="Ma J."/>
        </authorList>
    </citation>
    <scope>NUCLEOTIDE SEQUENCE [LARGE SCALE GENOMIC DNA]</scope>
    <source>
        <strain evidence="2">JCM 17666</strain>
    </source>
</reference>
<dbReference type="InterPro" id="IPR023393">
    <property type="entry name" value="START-like_dom_sf"/>
</dbReference>
<evidence type="ECO:0000313" key="2">
    <source>
        <dbReference type="Proteomes" id="UP001501671"/>
    </source>
</evidence>
<dbReference type="Gene3D" id="3.30.530.20">
    <property type="match status" value="1"/>
</dbReference>
<protein>
    <submittedName>
        <fullName evidence="1">SRPBCC family protein</fullName>
    </submittedName>
</protein>
<name>A0ABP8GXR6_9BURK</name>
<dbReference type="SUPFAM" id="SSF55961">
    <property type="entry name" value="Bet v1-like"/>
    <property type="match status" value="1"/>
</dbReference>
<dbReference type="Pfam" id="PF08982">
    <property type="entry name" value="AtaL"/>
    <property type="match status" value="1"/>
</dbReference>